<dbReference type="SUPFAM" id="SSF52540">
    <property type="entry name" value="P-loop containing nucleoside triphosphate hydrolases"/>
    <property type="match status" value="1"/>
</dbReference>
<dbReference type="Pfam" id="PF00005">
    <property type="entry name" value="ABC_tran"/>
    <property type="match status" value="1"/>
</dbReference>
<dbReference type="Proteomes" id="UP000198398">
    <property type="component" value="Chromosome"/>
</dbReference>
<dbReference type="GO" id="GO:0022857">
    <property type="term" value="F:transmembrane transporter activity"/>
    <property type="evidence" value="ECO:0007669"/>
    <property type="project" value="TreeGrafter"/>
</dbReference>
<feature type="domain" description="ABC transporter" evidence="4">
    <location>
        <begin position="21"/>
        <end position="235"/>
    </location>
</feature>
<dbReference type="SMART" id="SM00382">
    <property type="entry name" value="AAA"/>
    <property type="match status" value="1"/>
</dbReference>
<dbReference type="GO" id="GO:0016887">
    <property type="term" value="F:ATP hydrolysis activity"/>
    <property type="evidence" value="ECO:0007669"/>
    <property type="project" value="InterPro"/>
</dbReference>
<keyword evidence="3 5" id="KW-0067">ATP-binding</keyword>
<reference evidence="6" key="1">
    <citation type="submission" date="2017-07" db="EMBL/GenBank/DDBJ databases">
        <title>Brachybacterium sp. VR2415.</title>
        <authorList>
            <person name="Tak E.J."/>
            <person name="Bae J.-W."/>
        </authorList>
    </citation>
    <scope>NUCLEOTIDE SEQUENCE [LARGE SCALE GENOMIC DNA]</scope>
    <source>
        <strain evidence="6">VR2415</strain>
    </source>
</reference>
<dbReference type="InterPro" id="IPR027417">
    <property type="entry name" value="P-loop_NTPase"/>
</dbReference>
<dbReference type="PANTHER" id="PTHR24220:SF685">
    <property type="entry name" value="ABC TRANSPORTER RELATED"/>
    <property type="match status" value="1"/>
</dbReference>
<dbReference type="InterPro" id="IPR017871">
    <property type="entry name" value="ABC_transporter-like_CS"/>
</dbReference>
<dbReference type="InterPro" id="IPR003593">
    <property type="entry name" value="AAA+_ATPase"/>
</dbReference>
<keyword evidence="2" id="KW-0547">Nucleotide-binding</keyword>
<dbReference type="InterPro" id="IPR015854">
    <property type="entry name" value="ABC_transpr_LolD-like"/>
</dbReference>
<proteinExistence type="predicted"/>
<protein>
    <submittedName>
        <fullName evidence="5">Macrolide ABC transporter ATP-binding protein</fullName>
    </submittedName>
</protein>
<dbReference type="GO" id="GO:0005886">
    <property type="term" value="C:plasma membrane"/>
    <property type="evidence" value="ECO:0007669"/>
    <property type="project" value="TreeGrafter"/>
</dbReference>
<name>A0A220UG46_9MICO</name>
<sequence>MTAASTRREQANTTSGSTPVIDLHGVRVSYGHDPALRGIDLQITAGEQVAVMGPSGCGKSTLLHVLAGVLDADEGTLRVLGEDLVALREKDRAQLRLARMGMIFQFGDLIGELTLAENLSLPLQLLGGRPARIRAEVATMLERLGLGEVADRRAAQVSGGQAQRAAVGRALIHQPALLLADEPTGALDTVAADTVMDALMETVTEQGTTLVVVTHDNRVAAHLDRLVSMRDGELVG</sequence>
<dbReference type="Gene3D" id="3.40.50.300">
    <property type="entry name" value="P-loop containing nucleotide triphosphate hydrolases"/>
    <property type="match status" value="1"/>
</dbReference>
<dbReference type="PROSITE" id="PS00211">
    <property type="entry name" value="ABC_TRANSPORTER_1"/>
    <property type="match status" value="1"/>
</dbReference>
<dbReference type="PROSITE" id="PS50893">
    <property type="entry name" value="ABC_TRANSPORTER_2"/>
    <property type="match status" value="1"/>
</dbReference>
<evidence type="ECO:0000313" key="6">
    <source>
        <dbReference type="Proteomes" id="UP000198398"/>
    </source>
</evidence>
<evidence type="ECO:0000313" key="5">
    <source>
        <dbReference type="EMBL" id="ASK66921.1"/>
    </source>
</evidence>
<dbReference type="AlphaFoldDB" id="A0A220UG46"/>
<dbReference type="OrthoDB" id="5071054at2"/>
<dbReference type="CDD" id="cd03255">
    <property type="entry name" value="ABC_MJ0796_LolCDE_FtsE"/>
    <property type="match status" value="1"/>
</dbReference>
<evidence type="ECO:0000256" key="1">
    <source>
        <dbReference type="ARBA" id="ARBA00022448"/>
    </source>
</evidence>
<dbReference type="InterPro" id="IPR017911">
    <property type="entry name" value="MacB-like_ATP-bd"/>
</dbReference>
<dbReference type="RefSeq" id="WP_089066157.1">
    <property type="nucleotide sequence ID" value="NZ_CP022316.1"/>
</dbReference>
<accession>A0A220UG46</accession>
<evidence type="ECO:0000259" key="4">
    <source>
        <dbReference type="PROSITE" id="PS50893"/>
    </source>
</evidence>
<dbReference type="GO" id="GO:0005524">
    <property type="term" value="F:ATP binding"/>
    <property type="evidence" value="ECO:0007669"/>
    <property type="project" value="UniProtKB-KW"/>
</dbReference>
<organism evidence="5 6">
    <name type="scientific">Brachybacterium avium</name>
    <dbReference type="NCBI Taxonomy" id="2017485"/>
    <lineage>
        <taxon>Bacteria</taxon>
        <taxon>Bacillati</taxon>
        <taxon>Actinomycetota</taxon>
        <taxon>Actinomycetes</taxon>
        <taxon>Micrococcales</taxon>
        <taxon>Dermabacteraceae</taxon>
        <taxon>Brachybacterium</taxon>
    </lineage>
</organism>
<dbReference type="PANTHER" id="PTHR24220">
    <property type="entry name" value="IMPORT ATP-BINDING PROTEIN"/>
    <property type="match status" value="1"/>
</dbReference>
<keyword evidence="1" id="KW-0813">Transport</keyword>
<evidence type="ECO:0000256" key="2">
    <source>
        <dbReference type="ARBA" id="ARBA00022741"/>
    </source>
</evidence>
<keyword evidence="6" id="KW-1185">Reference proteome</keyword>
<evidence type="ECO:0000256" key="3">
    <source>
        <dbReference type="ARBA" id="ARBA00022840"/>
    </source>
</evidence>
<dbReference type="KEGG" id="brv:CFK39_15150"/>
<gene>
    <name evidence="5" type="ORF">CFK39_15150</name>
</gene>
<dbReference type="EMBL" id="CP022316">
    <property type="protein sequence ID" value="ASK66921.1"/>
    <property type="molecule type" value="Genomic_DNA"/>
</dbReference>
<dbReference type="InterPro" id="IPR003439">
    <property type="entry name" value="ABC_transporter-like_ATP-bd"/>
</dbReference>